<dbReference type="PANTHER" id="PTHR48170">
    <property type="entry name" value="ZINC FINGER GRF-TYPE DOMAIN-CONTAINING PROTEIN"/>
    <property type="match status" value="1"/>
</dbReference>
<feature type="compositionally biased region" description="Basic and acidic residues" evidence="1">
    <location>
        <begin position="113"/>
        <end position="164"/>
    </location>
</feature>
<sequence>RTKAMEGRRHLSFGADVMESGDKAAEGSTTRGKEGRACGSTRRTWLWMCKNNQYDPSQRLYSSDRRSRSPPPLCEFIEYVDTEQTPEDIAHVYRVAQRARRYWFDMEAEETREEERRKMRQEDEERRRKYEAERKQREEAERRRKQEEDRLAYEAREAERERMHERARRARAAGPDAFRKGKYPRCTQ</sequence>
<dbReference type="Proteomes" id="UP000324897">
    <property type="component" value="Chromosome 5"/>
</dbReference>
<name>A0A5J9WAT2_9POAL</name>
<protein>
    <submittedName>
        <fullName evidence="2">Uncharacterized protein</fullName>
    </submittedName>
</protein>
<accession>A0A5J9WAT2</accession>
<dbReference type="Gramene" id="TVU44985">
    <property type="protein sequence ID" value="TVU44985"/>
    <property type="gene ID" value="EJB05_04451"/>
</dbReference>
<evidence type="ECO:0000313" key="2">
    <source>
        <dbReference type="EMBL" id="TVU44985.1"/>
    </source>
</evidence>
<evidence type="ECO:0000256" key="1">
    <source>
        <dbReference type="SAM" id="MobiDB-lite"/>
    </source>
</evidence>
<gene>
    <name evidence="2" type="ORF">EJB05_04451</name>
</gene>
<reference evidence="2 3" key="1">
    <citation type="journal article" date="2019" name="Sci. Rep.">
        <title>A high-quality genome of Eragrostis curvula grass provides insights into Poaceae evolution and supports new strategies to enhance forage quality.</title>
        <authorList>
            <person name="Carballo J."/>
            <person name="Santos B.A.C.M."/>
            <person name="Zappacosta D."/>
            <person name="Garbus I."/>
            <person name="Selva J.P."/>
            <person name="Gallo C.A."/>
            <person name="Diaz A."/>
            <person name="Albertini E."/>
            <person name="Caccamo M."/>
            <person name="Echenique V."/>
        </authorList>
    </citation>
    <scope>NUCLEOTIDE SEQUENCE [LARGE SCALE GENOMIC DNA]</scope>
    <source>
        <strain evidence="3">cv. Victoria</strain>
        <tissue evidence="2">Leaf</tissue>
    </source>
</reference>
<comment type="caution">
    <text evidence="2">The sequence shown here is derived from an EMBL/GenBank/DDBJ whole genome shotgun (WGS) entry which is preliminary data.</text>
</comment>
<organism evidence="2 3">
    <name type="scientific">Eragrostis curvula</name>
    <name type="common">weeping love grass</name>
    <dbReference type="NCBI Taxonomy" id="38414"/>
    <lineage>
        <taxon>Eukaryota</taxon>
        <taxon>Viridiplantae</taxon>
        <taxon>Streptophyta</taxon>
        <taxon>Embryophyta</taxon>
        <taxon>Tracheophyta</taxon>
        <taxon>Spermatophyta</taxon>
        <taxon>Magnoliopsida</taxon>
        <taxon>Liliopsida</taxon>
        <taxon>Poales</taxon>
        <taxon>Poaceae</taxon>
        <taxon>PACMAD clade</taxon>
        <taxon>Chloridoideae</taxon>
        <taxon>Eragrostideae</taxon>
        <taxon>Eragrostidinae</taxon>
        <taxon>Eragrostis</taxon>
    </lineage>
</organism>
<feature type="non-terminal residue" evidence="2">
    <location>
        <position position="1"/>
    </location>
</feature>
<feature type="compositionally biased region" description="Basic and acidic residues" evidence="1">
    <location>
        <begin position="20"/>
        <end position="36"/>
    </location>
</feature>
<keyword evidence="3" id="KW-1185">Reference proteome</keyword>
<feature type="region of interest" description="Disordered" evidence="1">
    <location>
        <begin position="112"/>
        <end position="188"/>
    </location>
</feature>
<dbReference type="EMBL" id="RWGY01000004">
    <property type="protein sequence ID" value="TVU44985.1"/>
    <property type="molecule type" value="Genomic_DNA"/>
</dbReference>
<proteinExistence type="predicted"/>
<evidence type="ECO:0000313" key="3">
    <source>
        <dbReference type="Proteomes" id="UP000324897"/>
    </source>
</evidence>
<feature type="region of interest" description="Disordered" evidence="1">
    <location>
        <begin position="1"/>
        <end position="36"/>
    </location>
</feature>
<dbReference type="OrthoDB" id="663665at2759"/>
<dbReference type="AlphaFoldDB" id="A0A5J9WAT2"/>
<dbReference type="PANTHER" id="PTHR48170:SF1">
    <property type="entry name" value="ZINC FINGER GRF-TYPE DOMAIN-CONTAINING PROTEIN"/>
    <property type="match status" value="1"/>
</dbReference>